<feature type="domain" description="Major facilitator superfamily (MFS) profile" evidence="6">
    <location>
        <begin position="11"/>
        <end position="391"/>
    </location>
</feature>
<organism evidence="7 8">
    <name type="scientific">Phenylobacterium kunshanense</name>
    <dbReference type="NCBI Taxonomy" id="1445034"/>
    <lineage>
        <taxon>Bacteria</taxon>
        <taxon>Pseudomonadati</taxon>
        <taxon>Pseudomonadota</taxon>
        <taxon>Alphaproteobacteria</taxon>
        <taxon>Caulobacterales</taxon>
        <taxon>Caulobacteraceae</taxon>
        <taxon>Phenylobacterium</taxon>
    </lineage>
</organism>
<feature type="transmembrane region" description="Helical" evidence="5">
    <location>
        <begin position="163"/>
        <end position="185"/>
    </location>
</feature>
<dbReference type="AlphaFoldDB" id="A0A328B7H5"/>
<dbReference type="GO" id="GO:0046943">
    <property type="term" value="F:carboxylic acid transmembrane transporter activity"/>
    <property type="evidence" value="ECO:0007669"/>
    <property type="project" value="TreeGrafter"/>
</dbReference>
<evidence type="ECO:0000256" key="1">
    <source>
        <dbReference type="ARBA" id="ARBA00004141"/>
    </source>
</evidence>
<keyword evidence="8" id="KW-1185">Reference proteome</keyword>
<sequence>MARIKGGAGLVVFVCFLIAAVEGYDIQAFGVAAPGMAPELGLGPSQIGWAASIAMVGLVIGAFGGGWLADRVGRKPVLLGSVALFGLFSLATAAAPSYEILLWARFATGLGFGGAMPNLIAVAMEISRPERRTATVTAMFCGMPVGGASAALIARLAGEGLEWRTIFVAGGVVPLLLLPVILLLLPETRPEPHPEADRNTVRALFGEGRAASTVLVWAAFMLTLVVLYLALNWLPTLVVDKGHPPSEGFAAAMAFNAAGVVGSLTMGAISDRMGWRGPLALAYLALAAAMAGLAAADAPVAILALSAAAGFLVMGAQFSLYAVAPMLYPPDFRAAGAGAAVGVGRLGSIFGPLIAGELRSAGASPGEVFFSVAPVALAAAAILVALGRTTRRLS</sequence>
<protein>
    <recommendedName>
        <fullName evidence="6">Major facilitator superfamily (MFS) profile domain-containing protein</fullName>
    </recommendedName>
</protein>
<dbReference type="InterPro" id="IPR005829">
    <property type="entry name" value="Sugar_transporter_CS"/>
</dbReference>
<feature type="transmembrane region" description="Helical" evidence="5">
    <location>
        <begin position="102"/>
        <end position="124"/>
    </location>
</feature>
<dbReference type="PROSITE" id="PS00216">
    <property type="entry name" value="SUGAR_TRANSPORT_1"/>
    <property type="match status" value="1"/>
</dbReference>
<dbReference type="InterPro" id="IPR011701">
    <property type="entry name" value="MFS"/>
</dbReference>
<gene>
    <name evidence="7" type="ORF">DJ019_16740</name>
</gene>
<dbReference type="PANTHER" id="PTHR23508">
    <property type="entry name" value="CARBOXYLIC ACID TRANSPORTER PROTEIN HOMOLOG"/>
    <property type="match status" value="1"/>
</dbReference>
<dbReference type="InterPro" id="IPR020846">
    <property type="entry name" value="MFS_dom"/>
</dbReference>
<feature type="transmembrane region" description="Helical" evidence="5">
    <location>
        <begin position="136"/>
        <end position="157"/>
    </location>
</feature>
<reference evidence="7 8" key="1">
    <citation type="submission" date="2018-05" db="EMBL/GenBank/DDBJ databases">
        <authorList>
            <person name="Lanie J.A."/>
            <person name="Ng W.-L."/>
            <person name="Kazmierczak K.M."/>
            <person name="Andrzejewski T.M."/>
            <person name="Davidsen T.M."/>
            <person name="Wayne K.J."/>
            <person name="Tettelin H."/>
            <person name="Glass J.I."/>
            <person name="Rusch D."/>
            <person name="Podicherti R."/>
            <person name="Tsui H.-C.T."/>
            <person name="Winkler M.E."/>
        </authorList>
    </citation>
    <scope>NUCLEOTIDE SEQUENCE [LARGE SCALE GENOMIC DNA]</scope>
    <source>
        <strain evidence="7 8">BUT-10</strain>
    </source>
</reference>
<feature type="transmembrane region" description="Helical" evidence="5">
    <location>
        <begin position="368"/>
        <end position="386"/>
    </location>
</feature>
<dbReference type="PROSITE" id="PS50850">
    <property type="entry name" value="MFS"/>
    <property type="match status" value="1"/>
</dbReference>
<feature type="transmembrane region" description="Helical" evidence="5">
    <location>
        <begin position="335"/>
        <end position="356"/>
    </location>
</feature>
<comment type="caution">
    <text evidence="7">The sequence shown here is derived from an EMBL/GenBank/DDBJ whole genome shotgun (WGS) entry which is preliminary data.</text>
</comment>
<dbReference type="PANTHER" id="PTHR23508:SF10">
    <property type="entry name" value="CARBOXYLIC ACID TRANSPORTER PROTEIN HOMOLOG"/>
    <property type="match status" value="1"/>
</dbReference>
<evidence type="ECO:0000256" key="4">
    <source>
        <dbReference type="ARBA" id="ARBA00023136"/>
    </source>
</evidence>
<dbReference type="Proteomes" id="UP000249524">
    <property type="component" value="Unassembled WGS sequence"/>
</dbReference>
<dbReference type="InterPro" id="IPR036259">
    <property type="entry name" value="MFS_trans_sf"/>
</dbReference>
<evidence type="ECO:0000256" key="2">
    <source>
        <dbReference type="ARBA" id="ARBA00022692"/>
    </source>
</evidence>
<feature type="transmembrane region" description="Helical" evidence="5">
    <location>
        <begin position="279"/>
        <end position="296"/>
    </location>
</feature>
<feature type="transmembrane region" description="Helical" evidence="5">
    <location>
        <begin position="76"/>
        <end position="96"/>
    </location>
</feature>
<dbReference type="OrthoDB" id="9800416at2"/>
<dbReference type="GO" id="GO:0005886">
    <property type="term" value="C:plasma membrane"/>
    <property type="evidence" value="ECO:0007669"/>
    <property type="project" value="TreeGrafter"/>
</dbReference>
<evidence type="ECO:0000256" key="3">
    <source>
        <dbReference type="ARBA" id="ARBA00022989"/>
    </source>
</evidence>
<keyword evidence="3 5" id="KW-1133">Transmembrane helix</keyword>
<feature type="transmembrane region" description="Helical" evidence="5">
    <location>
        <begin position="249"/>
        <end position="267"/>
    </location>
</feature>
<dbReference type="Gene3D" id="1.20.1250.20">
    <property type="entry name" value="MFS general substrate transporter like domains"/>
    <property type="match status" value="2"/>
</dbReference>
<accession>A0A328B7H5</accession>
<feature type="transmembrane region" description="Helical" evidence="5">
    <location>
        <begin position="47"/>
        <end position="69"/>
    </location>
</feature>
<evidence type="ECO:0000313" key="8">
    <source>
        <dbReference type="Proteomes" id="UP000249524"/>
    </source>
</evidence>
<feature type="transmembrane region" description="Helical" evidence="5">
    <location>
        <begin position="214"/>
        <end position="234"/>
    </location>
</feature>
<comment type="subcellular location">
    <subcellularLocation>
        <location evidence="1">Membrane</location>
        <topology evidence="1">Multi-pass membrane protein</topology>
    </subcellularLocation>
</comment>
<keyword evidence="4 5" id="KW-0472">Membrane</keyword>
<evidence type="ECO:0000256" key="5">
    <source>
        <dbReference type="SAM" id="Phobius"/>
    </source>
</evidence>
<feature type="transmembrane region" description="Helical" evidence="5">
    <location>
        <begin position="302"/>
        <end position="323"/>
    </location>
</feature>
<evidence type="ECO:0000259" key="6">
    <source>
        <dbReference type="PROSITE" id="PS50850"/>
    </source>
</evidence>
<name>A0A328B7H5_9CAUL</name>
<proteinExistence type="predicted"/>
<keyword evidence="2 5" id="KW-0812">Transmembrane</keyword>
<dbReference type="EMBL" id="QFYS01000008">
    <property type="protein sequence ID" value="RAK63370.1"/>
    <property type="molecule type" value="Genomic_DNA"/>
</dbReference>
<evidence type="ECO:0000313" key="7">
    <source>
        <dbReference type="EMBL" id="RAK63370.1"/>
    </source>
</evidence>
<dbReference type="SUPFAM" id="SSF103473">
    <property type="entry name" value="MFS general substrate transporter"/>
    <property type="match status" value="1"/>
</dbReference>
<dbReference type="RefSeq" id="WP_111277210.1">
    <property type="nucleotide sequence ID" value="NZ_QFYS01000008.1"/>
</dbReference>
<dbReference type="Pfam" id="PF07690">
    <property type="entry name" value="MFS_1"/>
    <property type="match status" value="1"/>
</dbReference>